<dbReference type="Proteomes" id="UP000187203">
    <property type="component" value="Unassembled WGS sequence"/>
</dbReference>
<gene>
    <name evidence="1" type="ORF">COLO4_02265</name>
</gene>
<sequence>MDRRGDMSDRRDTAGADAMAAELAARAWPAYSDRDPAADCAAGHITLARSDGGAADDNAAAYRRSGHRSGVRPLSVAAAVSAAYSARGLVAGDAGRGADRHADFPAADAGLPQLVLLGIQTPPSALSLRLVCGYTHKPGSLQRHA</sequence>
<evidence type="ECO:0000313" key="1">
    <source>
        <dbReference type="EMBL" id="OMP13110.1"/>
    </source>
</evidence>
<comment type="caution">
    <text evidence="1">The sequence shown here is derived from an EMBL/GenBank/DDBJ whole genome shotgun (WGS) entry which is preliminary data.</text>
</comment>
<name>A0A1R3L1D0_9ROSI</name>
<protein>
    <submittedName>
        <fullName evidence="1">Uncharacterized protein</fullName>
    </submittedName>
</protein>
<accession>A0A1R3L1D0</accession>
<dbReference type="EMBL" id="AWUE01005126">
    <property type="protein sequence ID" value="OMP13110.1"/>
    <property type="molecule type" value="Genomic_DNA"/>
</dbReference>
<keyword evidence="2" id="KW-1185">Reference proteome</keyword>
<proteinExistence type="predicted"/>
<dbReference type="AlphaFoldDB" id="A0A1R3L1D0"/>
<reference evidence="2" key="1">
    <citation type="submission" date="2013-09" db="EMBL/GenBank/DDBJ databases">
        <title>Corchorus olitorius genome sequencing.</title>
        <authorList>
            <person name="Alam M."/>
            <person name="Haque M.S."/>
            <person name="Islam M.S."/>
            <person name="Emdad E.M."/>
            <person name="Islam M.M."/>
            <person name="Ahmed B."/>
            <person name="Halim A."/>
            <person name="Hossen Q.M.M."/>
            <person name="Hossain M.Z."/>
            <person name="Ahmed R."/>
            <person name="Khan M.M."/>
            <person name="Islam R."/>
            <person name="Rashid M.M."/>
            <person name="Khan S.A."/>
            <person name="Rahman M.S."/>
            <person name="Alam M."/>
            <person name="Yahiya A.S."/>
            <person name="Khan M.S."/>
            <person name="Azam M.S."/>
            <person name="Haque T."/>
            <person name="Lashkar M.Z.H."/>
            <person name="Akhand A.I."/>
            <person name="Morshed G."/>
            <person name="Roy S."/>
            <person name="Uddin K.S."/>
            <person name="Rabeya T."/>
            <person name="Hossain A.S."/>
            <person name="Chowdhury A."/>
            <person name="Snigdha A.R."/>
            <person name="Mortoza M.S."/>
            <person name="Matin S.A."/>
            <person name="Hoque S.M.E."/>
            <person name="Islam M.K."/>
            <person name="Roy D.K."/>
            <person name="Haider R."/>
            <person name="Moosa M.M."/>
            <person name="Elias S.M."/>
            <person name="Hasan A.M."/>
            <person name="Jahan S."/>
            <person name="Shafiuddin M."/>
            <person name="Mahmood N."/>
            <person name="Shommy N.S."/>
        </authorList>
    </citation>
    <scope>NUCLEOTIDE SEQUENCE [LARGE SCALE GENOMIC DNA]</scope>
    <source>
        <strain evidence="2">cv. O-4</strain>
    </source>
</reference>
<organism evidence="1 2">
    <name type="scientific">Corchorus olitorius</name>
    <dbReference type="NCBI Taxonomy" id="93759"/>
    <lineage>
        <taxon>Eukaryota</taxon>
        <taxon>Viridiplantae</taxon>
        <taxon>Streptophyta</taxon>
        <taxon>Embryophyta</taxon>
        <taxon>Tracheophyta</taxon>
        <taxon>Spermatophyta</taxon>
        <taxon>Magnoliopsida</taxon>
        <taxon>eudicotyledons</taxon>
        <taxon>Gunneridae</taxon>
        <taxon>Pentapetalae</taxon>
        <taxon>rosids</taxon>
        <taxon>malvids</taxon>
        <taxon>Malvales</taxon>
        <taxon>Malvaceae</taxon>
        <taxon>Grewioideae</taxon>
        <taxon>Apeibeae</taxon>
        <taxon>Corchorus</taxon>
    </lineage>
</organism>
<evidence type="ECO:0000313" key="2">
    <source>
        <dbReference type="Proteomes" id="UP000187203"/>
    </source>
</evidence>